<organism evidence="1 2">
    <name type="scientific">Marinithermofilum abyssi</name>
    <dbReference type="NCBI Taxonomy" id="1571185"/>
    <lineage>
        <taxon>Bacteria</taxon>
        <taxon>Bacillati</taxon>
        <taxon>Bacillota</taxon>
        <taxon>Bacilli</taxon>
        <taxon>Bacillales</taxon>
        <taxon>Thermoactinomycetaceae</taxon>
        <taxon>Marinithermofilum</taxon>
    </lineage>
</organism>
<dbReference type="EMBL" id="BMHQ01000009">
    <property type="protein sequence ID" value="GGE23195.1"/>
    <property type="molecule type" value="Genomic_DNA"/>
</dbReference>
<comment type="caution">
    <text evidence="1">The sequence shown here is derived from an EMBL/GenBank/DDBJ whole genome shotgun (WGS) entry which is preliminary data.</text>
</comment>
<protein>
    <submittedName>
        <fullName evidence="1">Uncharacterized protein</fullName>
    </submittedName>
</protein>
<accession>A0A8J2VIF9</accession>
<sequence length="43" mass="5275">MIERVQRKWEKRKPSGQLVNVLLETISEVLKKEKKWPGWVWKL</sequence>
<dbReference type="AlphaFoldDB" id="A0A8J2VIF9"/>
<gene>
    <name evidence="1" type="ORF">GCM10011571_26600</name>
</gene>
<keyword evidence="2" id="KW-1185">Reference proteome</keyword>
<evidence type="ECO:0000313" key="2">
    <source>
        <dbReference type="Proteomes" id="UP000625210"/>
    </source>
</evidence>
<dbReference type="Proteomes" id="UP000625210">
    <property type="component" value="Unassembled WGS sequence"/>
</dbReference>
<proteinExistence type="predicted"/>
<evidence type="ECO:0000313" key="1">
    <source>
        <dbReference type="EMBL" id="GGE23195.1"/>
    </source>
</evidence>
<reference evidence="1" key="2">
    <citation type="submission" date="2020-09" db="EMBL/GenBank/DDBJ databases">
        <authorList>
            <person name="Sun Q."/>
            <person name="Zhou Y."/>
        </authorList>
    </citation>
    <scope>NUCLEOTIDE SEQUENCE</scope>
    <source>
        <strain evidence="1">CGMCC 1.15179</strain>
    </source>
</reference>
<name>A0A8J2VIF9_9BACL</name>
<reference evidence="1" key="1">
    <citation type="journal article" date="2014" name="Int. J. Syst. Evol. Microbiol.">
        <title>Complete genome sequence of Corynebacterium casei LMG S-19264T (=DSM 44701T), isolated from a smear-ripened cheese.</title>
        <authorList>
            <consortium name="US DOE Joint Genome Institute (JGI-PGF)"/>
            <person name="Walter F."/>
            <person name="Albersmeier A."/>
            <person name="Kalinowski J."/>
            <person name="Ruckert C."/>
        </authorList>
    </citation>
    <scope>NUCLEOTIDE SEQUENCE</scope>
    <source>
        <strain evidence="1">CGMCC 1.15179</strain>
    </source>
</reference>